<dbReference type="Proteomes" id="UP000799776">
    <property type="component" value="Unassembled WGS sequence"/>
</dbReference>
<evidence type="ECO:0000256" key="1">
    <source>
        <dbReference type="SAM" id="MobiDB-lite"/>
    </source>
</evidence>
<organism evidence="2 3">
    <name type="scientific">Saccharata proteae CBS 121410</name>
    <dbReference type="NCBI Taxonomy" id="1314787"/>
    <lineage>
        <taxon>Eukaryota</taxon>
        <taxon>Fungi</taxon>
        <taxon>Dikarya</taxon>
        <taxon>Ascomycota</taxon>
        <taxon>Pezizomycotina</taxon>
        <taxon>Dothideomycetes</taxon>
        <taxon>Dothideomycetes incertae sedis</taxon>
        <taxon>Botryosphaeriales</taxon>
        <taxon>Saccharataceae</taxon>
        <taxon>Saccharata</taxon>
    </lineage>
</organism>
<keyword evidence="3" id="KW-1185">Reference proteome</keyword>
<reference evidence="2" key="1">
    <citation type="journal article" date="2020" name="Stud. Mycol.">
        <title>101 Dothideomycetes genomes: a test case for predicting lifestyles and emergence of pathogens.</title>
        <authorList>
            <person name="Haridas S."/>
            <person name="Albert R."/>
            <person name="Binder M."/>
            <person name="Bloem J."/>
            <person name="Labutti K."/>
            <person name="Salamov A."/>
            <person name="Andreopoulos B."/>
            <person name="Baker S."/>
            <person name="Barry K."/>
            <person name="Bills G."/>
            <person name="Bluhm B."/>
            <person name="Cannon C."/>
            <person name="Castanera R."/>
            <person name="Culley D."/>
            <person name="Daum C."/>
            <person name="Ezra D."/>
            <person name="Gonzalez J."/>
            <person name="Henrissat B."/>
            <person name="Kuo A."/>
            <person name="Liang C."/>
            <person name="Lipzen A."/>
            <person name="Lutzoni F."/>
            <person name="Magnuson J."/>
            <person name="Mondo S."/>
            <person name="Nolan M."/>
            <person name="Ohm R."/>
            <person name="Pangilinan J."/>
            <person name="Park H.-J."/>
            <person name="Ramirez L."/>
            <person name="Alfaro M."/>
            <person name="Sun H."/>
            <person name="Tritt A."/>
            <person name="Yoshinaga Y."/>
            <person name="Zwiers L.-H."/>
            <person name="Turgeon B."/>
            <person name="Goodwin S."/>
            <person name="Spatafora J."/>
            <person name="Crous P."/>
            <person name="Grigoriev I."/>
        </authorList>
    </citation>
    <scope>NUCLEOTIDE SEQUENCE</scope>
    <source>
        <strain evidence="2">CBS 121410</strain>
    </source>
</reference>
<gene>
    <name evidence="2" type="ORF">K490DRAFT_56499</name>
</gene>
<dbReference type="AlphaFoldDB" id="A0A9P4M0H7"/>
<protein>
    <submittedName>
        <fullName evidence="2">Uncharacterized protein</fullName>
    </submittedName>
</protein>
<evidence type="ECO:0000313" key="3">
    <source>
        <dbReference type="Proteomes" id="UP000799776"/>
    </source>
</evidence>
<comment type="caution">
    <text evidence="2">The sequence shown here is derived from an EMBL/GenBank/DDBJ whole genome shotgun (WGS) entry which is preliminary data.</text>
</comment>
<dbReference type="OrthoDB" id="4776522at2759"/>
<dbReference type="EMBL" id="ML978718">
    <property type="protein sequence ID" value="KAF2087928.1"/>
    <property type="molecule type" value="Genomic_DNA"/>
</dbReference>
<feature type="region of interest" description="Disordered" evidence="1">
    <location>
        <begin position="135"/>
        <end position="163"/>
    </location>
</feature>
<proteinExistence type="predicted"/>
<name>A0A9P4M0H7_9PEZI</name>
<accession>A0A9P4M0H7</accession>
<sequence>MPAPATRRQAVNKVACTHVVMNKAYACTCQLCGQKPAIGWVYVCAQDETFGKDPWETLANSQLWTAENPRPLRLPSGPELLRIAGCSKSIVESANQGMYSHEQIQMLLKQRNRVNEVIAGSDPKKIKHVDSAAEGDISGATMNPSVDKGSVDLSGESDESVPKEVQRARLRQRKRLCPPCRFKACHTCRPYFKDRLHQSIDAVCAGEVKPLTIGEAQTLPFSSAAILSHIRAMPDTPSSYESMTSIFEPSPTASNMSLDSTLTDNEVYANNQKSAKQFYNVRIHDDAVSTSDEDAVNSTITDSNKKENVAPLTMSQQLRQTRPEPSRFRLTLKQAICDMFQPKRESSSSGSSITLPLPNTGRERELFNNEGEDFDLGLIKKGLSDYGPVKKGAVGATTPVASAPVLARKDSIDSAASEEVEVDGGVALTEEALEKHMPDIMTQA</sequence>
<evidence type="ECO:0000313" key="2">
    <source>
        <dbReference type="EMBL" id="KAF2087928.1"/>
    </source>
</evidence>